<dbReference type="FunFam" id="1.10.10.10:FF:000001">
    <property type="entry name" value="LysR family transcriptional regulator"/>
    <property type="match status" value="1"/>
</dbReference>
<dbReference type="Gene3D" id="1.10.10.10">
    <property type="entry name" value="Winged helix-like DNA-binding domain superfamily/Winged helix DNA-binding domain"/>
    <property type="match status" value="1"/>
</dbReference>
<evidence type="ECO:0000256" key="4">
    <source>
        <dbReference type="ARBA" id="ARBA00023163"/>
    </source>
</evidence>
<proteinExistence type="inferred from homology"/>
<accession>A0A090DEH4</accession>
<dbReference type="Pfam" id="PF03466">
    <property type="entry name" value="LysR_substrate"/>
    <property type="match status" value="1"/>
</dbReference>
<dbReference type="Gene3D" id="3.40.190.290">
    <property type="match status" value="1"/>
</dbReference>
<sequence length="296" mass="32025">MADRLQELEVFVRVAERANLSQVAREIGLSQPSVSRILNDLEARIGARLLIRTSRKVGLTEAGQVYLDQIRPLLADLGAAADTAAGNEELRGVLRVELSVTFGVRALIPRLPSLLAEHPNLSVELMMDDRRRSLAEEGADVAIRLGLLDNSSMMARKVGQTPRLLVAAPDYIARHGEPSSPTELAQHQVIFGPSDSSGATFQELIDPQVRFVLPESPRIRVSSSAGVTACVVAGLGVAFGSGWMFNAELQDGRLRQLLPDFPLPTIPIHALFPAGRQPSKRARGFADWLSKSLGSS</sequence>
<dbReference type="InterPro" id="IPR036388">
    <property type="entry name" value="WH-like_DNA-bd_sf"/>
</dbReference>
<dbReference type="EMBL" id="CCMZ01000003">
    <property type="protein sequence ID" value="CDX11789.1"/>
    <property type="molecule type" value="Genomic_DNA"/>
</dbReference>
<evidence type="ECO:0000256" key="1">
    <source>
        <dbReference type="ARBA" id="ARBA00009437"/>
    </source>
</evidence>
<dbReference type="Proteomes" id="UP000045285">
    <property type="component" value="Unassembled WGS sequence"/>
</dbReference>
<dbReference type="PANTHER" id="PTHR30537">
    <property type="entry name" value="HTH-TYPE TRANSCRIPTIONAL REGULATOR"/>
    <property type="match status" value="1"/>
</dbReference>
<dbReference type="GO" id="GO:0043565">
    <property type="term" value="F:sequence-specific DNA binding"/>
    <property type="evidence" value="ECO:0007669"/>
    <property type="project" value="TreeGrafter"/>
</dbReference>
<dbReference type="InterPro" id="IPR058163">
    <property type="entry name" value="LysR-type_TF_proteobact-type"/>
</dbReference>
<dbReference type="PANTHER" id="PTHR30537:SF5">
    <property type="entry name" value="HTH-TYPE TRANSCRIPTIONAL ACTIVATOR TTDR-RELATED"/>
    <property type="match status" value="1"/>
</dbReference>
<keyword evidence="7" id="KW-1185">Reference proteome</keyword>
<dbReference type="InterPro" id="IPR005119">
    <property type="entry name" value="LysR_subst-bd"/>
</dbReference>
<keyword evidence="4" id="KW-0804">Transcription</keyword>
<dbReference type="GO" id="GO:0006351">
    <property type="term" value="P:DNA-templated transcription"/>
    <property type="evidence" value="ECO:0007669"/>
    <property type="project" value="TreeGrafter"/>
</dbReference>
<dbReference type="Pfam" id="PF00126">
    <property type="entry name" value="HTH_1"/>
    <property type="match status" value="1"/>
</dbReference>
<keyword evidence="2" id="KW-0805">Transcription regulation</keyword>
<organism evidence="6 7">
    <name type="scientific">Mesorhizobium plurifarium</name>
    <dbReference type="NCBI Taxonomy" id="69974"/>
    <lineage>
        <taxon>Bacteria</taxon>
        <taxon>Pseudomonadati</taxon>
        <taxon>Pseudomonadota</taxon>
        <taxon>Alphaproteobacteria</taxon>
        <taxon>Hyphomicrobiales</taxon>
        <taxon>Phyllobacteriaceae</taxon>
        <taxon>Mesorhizobium</taxon>
    </lineage>
</organism>
<dbReference type="InterPro" id="IPR000847">
    <property type="entry name" value="LysR_HTH_N"/>
</dbReference>
<evidence type="ECO:0000313" key="6">
    <source>
        <dbReference type="EMBL" id="CDX11789.1"/>
    </source>
</evidence>
<gene>
    <name evidence="6" type="ORF">MPL3356_110163</name>
</gene>
<dbReference type="PRINTS" id="PR00039">
    <property type="entry name" value="HTHLYSR"/>
</dbReference>
<protein>
    <recommendedName>
        <fullName evidence="5">HTH lysR-type domain-containing protein</fullName>
    </recommendedName>
</protein>
<dbReference type="SUPFAM" id="SSF53850">
    <property type="entry name" value="Periplasmic binding protein-like II"/>
    <property type="match status" value="1"/>
</dbReference>
<reference evidence="7" key="1">
    <citation type="submission" date="2014-08" db="EMBL/GenBank/DDBJ databases">
        <authorList>
            <person name="Moulin L."/>
        </authorList>
    </citation>
    <scope>NUCLEOTIDE SEQUENCE [LARGE SCALE GENOMIC DNA]</scope>
</reference>
<evidence type="ECO:0000256" key="2">
    <source>
        <dbReference type="ARBA" id="ARBA00023015"/>
    </source>
</evidence>
<evidence type="ECO:0000256" key="3">
    <source>
        <dbReference type="ARBA" id="ARBA00023125"/>
    </source>
</evidence>
<dbReference type="InterPro" id="IPR036390">
    <property type="entry name" value="WH_DNA-bd_sf"/>
</dbReference>
<dbReference type="SUPFAM" id="SSF46785">
    <property type="entry name" value="Winged helix' DNA-binding domain"/>
    <property type="match status" value="1"/>
</dbReference>
<name>A0A090DEH4_MESPL</name>
<evidence type="ECO:0000259" key="5">
    <source>
        <dbReference type="PROSITE" id="PS50931"/>
    </source>
</evidence>
<dbReference type="CDD" id="cd08422">
    <property type="entry name" value="PBP2_CrgA_like"/>
    <property type="match status" value="1"/>
</dbReference>
<feature type="domain" description="HTH lysR-type" evidence="5">
    <location>
        <begin position="3"/>
        <end position="60"/>
    </location>
</feature>
<dbReference type="GO" id="GO:0003700">
    <property type="term" value="F:DNA-binding transcription factor activity"/>
    <property type="evidence" value="ECO:0007669"/>
    <property type="project" value="InterPro"/>
</dbReference>
<dbReference type="PROSITE" id="PS50931">
    <property type="entry name" value="HTH_LYSR"/>
    <property type="match status" value="1"/>
</dbReference>
<evidence type="ECO:0000313" key="7">
    <source>
        <dbReference type="Proteomes" id="UP000045285"/>
    </source>
</evidence>
<comment type="similarity">
    <text evidence="1">Belongs to the LysR transcriptional regulatory family.</text>
</comment>
<dbReference type="AlphaFoldDB" id="A0A090DEH4"/>
<keyword evidence="3" id="KW-0238">DNA-binding</keyword>